<proteinExistence type="predicted"/>
<evidence type="ECO:0000313" key="1">
    <source>
        <dbReference type="EMBL" id="CEG49748.1"/>
    </source>
</evidence>
<evidence type="ECO:0000313" key="2">
    <source>
        <dbReference type="Proteomes" id="UP000054928"/>
    </source>
</evidence>
<organism evidence="1 2">
    <name type="scientific">Plasmopara halstedii</name>
    <name type="common">Downy mildew of sunflower</name>
    <dbReference type="NCBI Taxonomy" id="4781"/>
    <lineage>
        <taxon>Eukaryota</taxon>
        <taxon>Sar</taxon>
        <taxon>Stramenopiles</taxon>
        <taxon>Oomycota</taxon>
        <taxon>Peronosporomycetes</taxon>
        <taxon>Peronosporales</taxon>
        <taxon>Peronosporaceae</taxon>
        <taxon>Plasmopara</taxon>
    </lineage>
</organism>
<protein>
    <submittedName>
        <fullName evidence="1">Uncharacterized protein</fullName>
    </submittedName>
</protein>
<name>A0A0P1B7B3_PLAHL</name>
<keyword evidence="2" id="KW-1185">Reference proteome</keyword>
<sequence length="60" mass="6855">MNITQTSVYLVRKEIITFSNLTNDGSRQQKCCTRQQKGGYLVSTRSSLMQSHARSPFRNS</sequence>
<dbReference type="AlphaFoldDB" id="A0A0P1B7B3"/>
<dbReference type="RefSeq" id="XP_036263501.1">
    <property type="nucleotide sequence ID" value="XM_036407261.1"/>
</dbReference>
<accession>A0A0P1B7B3</accession>
<dbReference type="EMBL" id="CCYD01003090">
    <property type="protein sequence ID" value="CEG49748.1"/>
    <property type="molecule type" value="Genomic_DNA"/>
</dbReference>
<dbReference type="GeneID" id="59052980"/>
<reference evidence="2" key="1">
    <citation type="submission" date="2014-09" db="EMBL/GenBank/DDBJ databases">
        <authorList>
            <person name="Sharma Rahul"/>
            <person name="Thines Marco"/>
        </authorList>
    </citation>
    <scope>NUCLEOTIDE SEQUENCE [LARGE SCALE GENOMIC DNA]</scope>
</reference>
<dbReference type="Proteomes" id="UP000054928">
    <property type="component" value="Unassembled WGS sequence"/>
</dbReference>